<dbReference type="Proteomes" id="UP000644610">
    <property type="component" value="Unassembled WGS sequence"/>
</dbReference>
<dbReference type="GO" id="GO:0006298">
    <property type="term" value="P:mismatch repair"/>
    <property type="evidence" value="ECO:0007669"/>
    <property type="project" value="InterPro"/>
</dbReference>
<dbReference type="Pfam" id="PF03852">
    <property type="entry name" value="Vsr"/>
    <property type="match status" value="1"/>
</dbReference>
<dbReference type="GO" id="GO:0004519">
    <property type="term" value="F:endonuclease activity"/>
    <property type="evidence" value="ECO:0007669"/>
    <property type="project" value="UniProtKB-KW"/>
</dbReference>
<dbReference type="SUPFAM" id="SSF52980">
    <property type="entry name" value="Restriction endonuclease-like"/>
    <property type="match status" value="1"/>
</dbReference>
<evidence type="ECO:0000313" key="7">
    <source>
        <dbReference type="EMBL" id="GII45103.1"/>
    </source>
</evidence>
<dbReference type="InterPro" id="IPR011335">
    <property type="entry name" value="Restrct_endonuc-II-like"/>
</dbReference>
<dbReference type="NCBIfam" id="TIGR00632">
    <property type="entry name" value="vsr"/>
    <property type="match status" value="1"/>
</dbReference>
<dbReference type="GO" id="GO:0016787">
    <property type="term" value="F:hydrolase activity"/>
    <property type="evidence" value="ECO:0007669"/>
    <property type="project" value="UniProtKB-KW"/>
</dbReference>
<keyword evidence="4" id="KW-0378">Hydrolase</keyword>
<dbReference type="Gene3D" id="3.40.960.10">
    <property type="entry name" value="VSR Endonuclease"/>
    <property type="match status" value="1"/>
</dbReference>
<sequence>MAEQDRGAGGNDRRVVDLGDGRFARASIELKVDNKSRRIRAYLRWSDKGRSAAVYVGEVDHETRAENLVKAWDMARDQGLLVDLQSFASRESWASSPATRAVMRGNRSRDTRPERILRSAVYALGLRYRVAFPPMSGLRRTADMVFTRAKVAVFVDGCYWHGCPEHYRPARKNSDFWKKKIESNQERDRQTQALLQEEGWSVIRVWEHEDVDVAAARIAETVRNRGDVSIPTPENRERLD</sequence>
<keyword evidence="5" id="KW-0234">DNA repair</keyword>
<dbReference type="CDD" id="cd00221">
    <property type="entry name" value="Vsr"/>
    <property type="match status" value="1"/>
</dbReference>
<keyword evidence="1" id="KW-0540">Nuclease</keyword>
<comment type="caution">
    <text evidence="7">The sequence shown here is derived from an EMBL/GenBank/DDBJ whole genome shotgun (WGS) entry which is preliminary data.</text>
</comment>
<organism evidence="7 8">
    <name type="scientific">Planotetraspora silvatica</name>
    <dbReference type="NCBI Taxonomy" id="234614"/>
    <lineage>
        <taxon>Bacteria</taxon>
        <taxon>Bacillati</taxon>
        <taxon>Actinomycetota</taxon>
        <taxon>Actinomycetes</taxon>
        <taxon>Streptosporangiales</taxon>
        <taxon>Streptosporangiaceae</taxon>
        <taxon>Planotetraspora</taxon>
    </lineage>
</organism>
<evidence type="ECO:0000256" key="2">
    <source>
        <dbReference type="ARBA" id="ARBA00022759"/>
    </source>
</evidence>
<evidence type="ECO:0000256" key="3">
    <source>
        <dbReference type="ARBA" id="ARBA00022763"/>
    </source>
</evidence>
<name>A0A8J3UGD9_9ACTN</name>
<keyword evidence="3" id="KW-0227">DNA damage</keyword>
<keyword evidence="8" id="KW-1185">Reference proteome</keyword>
<protein>
    <recommendedName>
        <fullName evidence="9">Very short patch repair endonuclease</fullName>
    </recommendedName>
</protein>
<dbReference type="InterPro" id="IPR004603">
    <property type="entry name" value="DNA_mismatch_endonuc_vsr"/>
</dbReference>
<evidence type="ECO:0008006" key="9">
    <source>
        <dbReference type="Google" id="ProtNLM"/>
    </source>
</evidence>
<gene>
    <name evidence="7" type="ORF">Psi02_15270</name>
</gene>
<evidence type="ECO:0000256" key="6">
    <source>
        <dbReference type="ARBA" id="ARBA00029466"/>
    </source>
</evidence>
<evidence type="ECO:0000256" key="1">
    <source>
        <dbReference type="ARBA" id="ARBA00022722"/>
    </source>
</evidence>
<dbReference type="EMBL" id="BOOQ01000008">
    <property type="protein sequence ID" value="GII45103.1"/>
    <property type="molecule type" value="Genomic_DNA"/>
</dbReference>
<evidence type="ECO:0000256" key="4">
    <source>
        <dbReference type="ARBA" id="ARBA00022801"/>
    </source>
</evidence>
<dbReference type="AlphaFoldDB" id="A0A8J3UGD9"/>
<comment type="similarity">
    <text evidence="6">Belongs to the Vsr family.</text>
</comment>
<accession>A0A8J3UGD9</accession>
<evidence type="ECO:0000313" key="8">
    <source>
        <dbReference type="Proteomes" id="UP000644610"/>
    </source>
</evidence>
<proteinExistence type="inferred from homology"/>
<keyword evidence="2" id="KW-0255">Endonuclease</keyword>
<evidence type="ECO:0000256" key="5">
    <source>
        <dbReference type="ARBA" id="ARBA00023204"/>
    </source>
</evidence>
<reference evidence="7" key="1">
    <citation type="submission" date="2021-01" db="EMBL/GenBank/DDBJ databases">
        <title>Whole genome shotgun sequence of Planotetraspora silvatica NBRC 100141.</title>
        <authorList>
            <person name="Komaki H."/>
            <person name="Tamura T."/>
        </authorList>
    </citation>
    <scope>NUCLEOTIDE SEQUENCE</scope>
    <source>
        <strain evidence="7">NBRC 100141</strain>
    </source>
</reference>